<dbReference type="AlphaFoldDB" id="C4F928"/>
<evidence type="ECO:0000256" key="1">
    <source>
        <dbReference type="ARBA" id="ARBA00006739"/>
    </source>
</evidence>
<dbReference type="PANTHER" id="PTHR48090:SF7">
    <property type="entry name" value="RFBJ PROTEIN"/>
    <property type="match status" value="1"/>
</dbReference>
<dbReference type="GO" id="GO:0016757">
    <property type="term" value="F:glycosyltransferase activity"/>
    <property type="evidence" value="ECO:0007669"/>
    <property type="project" value="UniProtKB-KW"/>
</dbReference>
<feature type="domain" description="Glycosyltransferase 2-like" evidence="3">
    <location>
        <begin position="10"/>
        <end position="137"/>
    </location>
</feature>
<dbReference type="HOGENOM" id="CLU_033536_7_4_11"/>
<protein>
    <submittedName>
        <fullName evidence="4">Glycosyltransferase, group 2 family protein</fullName>
        <ecNumber evidence="4">2.4.-.-</ecNumber>
    </submittedName>
</protein>
<dbReference type="CDD" id="cd04179">
    <property type="entry name" value="DPM_DPG-synthase_like"/>
    <property type="match status" value="1"/>
</dbReference>
<keyword evidence="4" id="KW-0328">Glycosyltransferase</keyword>
<evidence type="ECO:0000256" key="2">
    <source>
        <dbReference type="SAM" id="Phobius"/>
    </source>
</evidence>
<keyword evidence="2" id="KW-1133">Transmembrane helix</keyword>
<keyword evidence="2" id="KW-0812">Transmembrane</keyword>
<organism evidence="4 5">
    <name type="scientific">Collinsella intestinalis DSM 13280</name>
    <dbReference type="NCBI Taxonomy" id="521003"/>
    <lineage>
        <taxon>Bacteria</taxon>
        <taxon>Bacillati</taxon>
        <taxon>Actinomycetota</taxon>
        <taxon>Coriobacteriia</taxon>
        <taxon>Coriobacteriales</taxon>
        <taxon>Coriobacteriaceae</taxon>
        <taxon>Collinsella</taxon>
    </lineage>
</organism>
<proteinExistence type="inferred from homology"/>
<dbReference type="PANTHER" id="PTHR48090">
    <property type="entry name" value="UNDECAPRENYL-PHOSPHATE 4-DEOXY-4-FORMAMIDO-L-ARABINOSE TRANSFERASE-RELATED"/>
    <property type="match status" value="1"/>
</dbReference>
<dbReference type="CAZy" id="GT2">
    <property type="family name" value="Glycosyltransferase Family 2"/>
</dbReference>
<accession>C4F928</accession>
<dbReference type="Pfam" id="PF00535">
    <property type="entry name" value="Glycos_transf_2"/>
    <property type="match status" value="1"/>
</dbReference>
<dbReference type="InterPro" id="IPR029044">
    <property type="entry name" value="Nucleotide-diphossugar_trans"/>
</dbReference>
<reference evidence="4 5" key="1">
    <citation type="submission" date="2009-04" db="EMBL/GenBank/DDBJ databases">
        <authorList>
            <person name="Weinstock G."/>
            <person name="Sodergren E."/>
            <person name="Clifton S."/>
            <person name="Fulton L."/>
            <person name="Fulton B."/>
            <person name="Courtney L."/>
            <person name="Fronick C."/>
            <person name="Harrison M."/>
            <person name="Strong C."/>
            <person name="Farmer C."/>
            <person name="Delahaunty K."/>
            <person name="Markovic C."/>
            <person name="Hall O."/>
            <person name="Minx P."/>
            <person name="Tomlinson C."/>
            <person name="Mitreva M."/>
            <person name="Nelson J."/>
            <person name="Hou S."/>
            <person name="Wollam A."/>
            <person name="Pepin K.H."/>
            <person name="Johnson M."/>
            <person name="Bhonagiri V."/>
            <person name="Nash W.E."/>
            <person name="Warren W."/>
            <person name="Chinwalla A."/>
            <person name="Mardis E.R."/>
            <person name="Wilson R.K."/>
        </authorList>
    </citation>
    <scope>NUCLEOTIDE SEQUENCE [LARGE SCALE GENOMIC DNA]</scope>
    <source>
        <strain evidence="4 5">DSM 13280</strain>
    </source>
</reference>
<dbReference type="Proteomes" id="UP000003295">
    <property type="component" value="Unassembled WGS sequence"/>
</dbReference>
<keyword evidence="2" id="KW-0472">Membrane</keyword>
<comment type="caution">
    <text evidence="4">The sequence shown here is derived from an EMBL/GenBank/DDBJ whole genome shotgun (WGS) entry which is preliminary data.</text>
</comment>
<feature type="transmembrane region" description="Helical" evidence="2">
    <location>
        <begin position="215"/>
        <end position="232"/>
    </location>
</feature>
<name>C4F928_9ACTN</name>
<gene>
    <name evidence="4" type="ORF">COLINT_02558</name>
</gene>
<dbReference type="Gene3D" id="3.90.550.10">
    <property type="entry name" value="Spore Coat Polysaccharide Biosynthesis Protein SpsA, Chain A"/>
    <property type="match status" value="1"/>
</dbReference>
<dbReference type="InterPro" id="IPR001173">
    <property type="entry name" value="Glyco_trans_2-like"/>
</dbReference>
<dbReference type="EC" id="2.4.-.-" evidence="4"/>
<dbReference type="STRING" id="521003.COLINT_02558"/>
<evidence type="ECO:0000313" key="4">
    <source>
        <dbReference type="EMBL" id="EEP44673.1"/>
    </source>
</evidence>
<evidence type="ECO:0000259" key="3">
    <source>
        <dbReference type="Pfam" id="PF00535"/>
    </source>
</evidence>
<dbReference type="SUPFAM" id="SSF53448">
    <property type="entry name" value="Nucleotide-diphospho-sugar transferases"/>
    <property type="match status" value="1"/>
</dbReference>
<keyword evidence="4" id="KW-0808">Transferase</keyword>
<evidence type="ECO:0000313" key="5">
    <source>
        <dbReference type="Proteomes" id="UP000003295"/>
    </source>
</evidence>
<dbReference type="InterPro" id="IPR050256">
    <property type="entry name" value="Glycosyltransferase_2"/>
</dbReference>
<sequence length="235" mass="25346">MVRDNPRVLVIIPAYNESESILSTVHDVSSLGYDYVVINDGSRDDTLEICRANGINVVDLPQNLGIGGAVQCGHKYAKQHGYDIDIQVDGDGQHDPTFIPKLVEQVVGGHDLAIGSRFVSDQEGFKSTFMRRVGIVWLSKCLLLLTGSRITDPTSGFRACGPNAISLFCESYPVDYPEPESIAAAVHRGLSVAEVPVSMRERQGGSSSIGGLSSVYYMIKVTLAIMIVSLGSRKG</sequence>
<comment type="similarity">
    <text evidence="1">Belongs to the glycosyltransferase 2 family.</text>
</comment>
<dbReference type="eggNOG" id="COG1216">
    <property type="taxonomic scope" value="Bacteria"/>
</dbReference>
<dbReference type="EMBL" id="ABXH02000011">
    <property type="protein sequence ID" value="EEP44673.1"/>
    <property type="molecule type" value="Genomic_DNA"/>
</dbReference>